<dbReference type="Proteomes" id="UP000782705">
    <property type="component" value="Unassembled WGS sequence"/>
</dbReference>
<sequence length="91" mass="11050">MTHRQRNSLILFTLLTIIHVLFYNFYPPIYGYMNIHNQLGWFLPIKLLLQIALLLILAVVGFLQLQHHKKKFMLFYVTLFFFNLILLFLFF</sequence>
<proteinExistence type="predicted"/>
<evidence type="ECO:0000313" key="3">
    <source>
        <dbReference type="Proteomes" id="UP000782705"/>
    </source>
</evidence>
<dbReference type="EMBL" id="MAEL01000044">
    <property type="protein sequence ID" value="KAF1303047.1"/>
    <property type="molecule type" value="Genomic_DNA"/>
</dbReference>
<evidence type="ECO:0000313" key="2">
    <source>
        <dbReference type="EMBL" id="KAF1303047.1"/>
    </source>
</evidence>
<keyword evidence="1" id="KW-1133">Transmembrane helix</keyword>
<comment type="caution">
    <text evidence="2">The sequence shown here is derived from an EMBL/GenBank/DDBJ whole genome shotgun (WGS) entry which is preliminary data.</text>
</comment>
<protein>
    <recommendedName>
        <fullName evidence="4">DUF5658 domain-containing protein</fullName>
    </recommendedName>
</protein>
<keyword evidence="1" id="KW-0812">Transmembrane</keyword>
<dbReference type="RefSeq" id="WP_161902418.1">
    <property type="nucleotide sequence ID" value="NZ_MAEL01000044.1"/>
</dbReference>
<evidence type="ECO:0008006" key="4">
    <source>
        <dbReference type="Google" id="ProtNLM"/>
    </source>
</evidence>
<keyword evidence="1" id="KW-0472">Membrane</keyword>
<evidence type="ECO:0000256" key="1">
    <source>
        <dbReference type="SAM" id="Phobius"/>
    </source>
</evidence>
<keyword evidence="3" id="KW-1185">Reference proteome</keyword>
<gene>
    <name evidence="2" type="ORF">BAU17_07920</name>
</gene>
<feature type="transmembrane region" description="Helical" evidence="1">
    <location>
        <begin position="47"/>
        <end position="65"/>
    </location>
</feature>
<feature type="transmembrane region" description="Helical" evidence="1">
    <location>
        <begin position="72"/>
        <end position="90"/>
    </location>
</feature>
<name>A0ABQ6YYB1_9ENTE</name>
<reference evidence="2 3" key="1">
    <citation type="submission" date="2016-06" db="EMBL/GenBank/DDBJ databases">
        <title>Four novel species of enterococci isolated from chicken manure.</title>
        <authorList>
            <person name="Van Tyne D."/>
        </authorList>
    </citation>
    <scope>NUCLEOTIDE SEQUENCE [LARGE SCALE GENOMIC DNA]</scope>
    <source>
        <strain evidence="2 3">CU12B</strain>
    </source>
</reference>
<organism evidence="2 3">
    <name type="scientific">Candidatus Enterococcus willemsii</name>
    <dbReference type="NCBI Taxonomy" id="1857215"/>
    <lineage>
        <taxon>Bacteria</taxon>
        <taxon>Bacillati</taxon>
        <taxon>Bacillota</taxon>
        <taxon>Bacilli</taxon>
        <taxon>Lactobacillales</taxon>
        <taxon>Enterococcaceae</taxon>
        <taxon>Enterococcus</taxon>
    </lineage>
</organism>
<feature type="transmembrane region" description="Helical" evidence="1">
    <location>
        <begin position="9"/>
        <end position="27"/>
    </location>
</feature>
<accession>A0ABQ6YYB1</accession>